<organism evidence="1 2">
    <name type="scientific">Rhodococcus opacus</name>
    <name type="common">Nocardia opaca</name>
    <dbReference type="NCBI Taxonomy" id="37919"/>
    <lineage>
        <taxon>Bacteria</taxon>
        <taxon>Bacillati</taxon>
        <taxon>Actinomycetota</taxon>
        <taxon>Actinomycetes</taxon>
        <taxon>Mycobacteriales</taxon>
        <taxon>Nocardiaceae</taxon>
        <taxon>Rhodococcus</taxon>
    </lineage>
</organism>
<dbReference type="AlphaFoldDB" id="A0A076EV32"/>
<dbReference type="EMBL" id="CP008947">
    <property type="protein sequence ID" value="AII09940.1"/>
    <property type="molecule type" value="Genomic_DNA"/>
</dbReference>
<evidence type="ECO:0000313" key="2">
    <source>
        <dbReference type="Proteomes" id="UP000028488"/>
    </source>
</evidence>
<protein>
    <recommendedName>
        <fullName evidence="3">Lipoprotein</fullName>
    </recommendedName>
</protein>
<evidence type="ECO:0008006" key="3">
    <source>
        <dbReference type="Google" id="ProtNLM"/>
    </source>
</evidence>
<gene>
    <name evidence="1" type="ORF">EP51_36990</name>
</gene>
<name>A0A076EV32_RHOOP</name>
<dbReference type="RefSeq" id="WP_037226527.1">
    <property type="nucleotide sequence ID" value="NZ_CP008947.1"/>
</dbReference>
<reference evidence="1 2" key="1">
    <citation type="submission" date="2014-07" db="EMBL/GenBank/DDBJ databases">
        <title>Genome Sequence of Rhodococcus opacus Strain R7, a Biodegrader of Mono- and Polycyclic Aromatic Hydrocarbons.</title>
        <authorList>
            <person name="Di Gennaro P."/>
            <person name="Zampolli J."/>
            <person name="Presti I."/>
            <person name="Cappelletti M."/>
            <person name="D'Ursi P."/>
            <person name="Orro A."/>
            <person name="Mezzelani A."/>
            <person name="Milanesi L."/>
        </authorList>
    </citation>
    <scope>NUCLEOTIDE SEQUENCE [LARGE SCALE GENOMIC DNA]</scope>
    <source>
        <strain evidence="1 2">R7</strain>
    </source>
</reference>
<proteinExistence type="predicted"/>
<sequence>MRTSTRRWGPASAAVAAIVGVAVIAGCGGAIEGTAQQNDSQAAEYAAEATSSSVAASSSQKAAAERDALVEQCTMFVNRAGDTIDTYNAFIDAANADAADTGAKASAAAAALRAAADGANAATPTLPAELTGLLTDYANNYRELAAAVDGGQRGDILNTLASRGDELSDSIRAACPTS</sequence>
<evidence type="ECO:0000313" key="1">
    <source>
        <dbReference type="EMBL" id="AII09940.1"/>
    </source>
</evidence>
<accession>A0A076EV32</accession>
<dbReference type="Proteomes" id="UP000028488">
    <property type="component" value="Chromosome"/>
</dbReference>
<dbReference type="PROSITE" id="PS51257">
    <property type="entry name" value="PROKAR_LIPOPROTEIN"/>
    <property type="match status" value="1"/>
</dbReference>